<gene>
    <name evidence="1" type="ORF">QSP1433_LOCUS10239</name>
</gene>
<sequence length="328" mass="36475">MACLCGESAPSLRTTYHTVRTRDELLSVLNQLDTGDLLLYKSKGVTAWGVRAATQSDWDHVSVVLRRHGGVSRTANYDPTRKMHGLKSCTHDYCECEGLPPEDDELEVIEATAAGVHTYALEERIARRLHHDIYIAVRKLRGLDGSSKETGQKVEKFVEESHGIGYGFLDIPAMARTAVVRRPQRRKSAEDGDEVKLSTAFCSELAVAALMRLDILKGNTAVKSFTPGMLSTEHNFLKDFILPGLSYEDETVLLEPSGFTRREFGKLMTKMRASRSKKTKSQKVVPGCGTRQYLTLASLPAGSSLMQRLTSFSVIDKLSSRKMKPDYL</sequence>
<organism evidence="1">
    <name type="scientific">Mucochytrium quahogii</name>
    <dbReference type="NCBI Taxonomy" id="96639"/>
    <lineage>
        <taxon>Eukaryota</taxon>
        <taxon>Sar</taxon>
        <taxon>Stramenopiles</taxon>
        <taxon>Bigyra</taxon>
        <taxon>Labyrinthulomycetes</taxon>
        <taxon>Thraustochytrida</taxon>
        <taxon>Thraustochytriidae</taxon>
        <taxon>Mucochytrium</taxon>
    </lineage>
</organism>
<dbReference type="Gene3D" id="3.90.1720.10">
    <property type="entry name" value="endopeptidase domain like (from Nostoc punctiforme)"/>
    <property type="match status" value="1"/>
</dbReference>
<dbReference type="PANTHER" id="PTHR47112">
    <property type="entry name" value="PX DOMAIN-CONTAINING PROTEIN"/>
    <property type="match status" value="1"/>
</dbReference>
<dbReference type="InterPro" id="IPR038765">
    <property type="entry name" value="Papain-like_cys_pep_sf"/>
</dbReference>
<evidence type="ECO:0000313" key="1">
    <source>
        <dbReference type="EMBL" id="CAD9689408.1"/>
    </source>
</evidence>
<accession>A0A7S2WIW0</accession>
<dbReference type="EMBL" id="HBHK01016381">
    <property type="protein sequence ID" value="CAD9689408.1"/>
    <property type="molecule type" value="Transcribed_RNA"/>
</dbReference>
<dbReference type="PANTHER" id="PTHR47112:SF1">
    <property type="entry name" value="PX DOMAIN-CONTAINING PROTEIN"/>
    <property type="match status" value="1"/>
</dbReference>
<protein>
    <submittedName>
        <fullName evidence="1">Uncharacterized protein</fullName>
    </submittedName>
</protein>
<dbReference type="SUPFAM" id="SSF54001">
    <property type="entry name" value="Cysteine proteinases"/>
    <property type="match status" value="1"/>
</dbReference>
<name>A0A7S2WIW0_9STRA</name>
<dbReference type="AlphaFoldDB" id="A0A7S2WIW0"/>
<reference evidence="1" key="1">
    <citation type="submission" date="2021-01" db="EMBL/GenBank/DDBJ databases">
        <authorList>
            <person name="Corre E."/>
            <person name="Pelletier E."/>
            <person name="Niang G."/>
            <person name="Scheremetjew M."/>
            <person name="Finn R."/>
            <person name="Kale V."/>
            <person name="Holt S."/>
            <person name="Cochrane G."/>
            <person name="Meng A."/>
            <person name="Brown T."/>
            <person name="Cohen L."/>
        </authorList>
    </citation>
    <scope>NUCLEOTIDE SEQUENCE</scope>
    <source>
        <strain evidence="1">NY070348D</strain>
    </source>
</reference>
<proteinExistence type="predicted"/>